<accession>A0A285EKH2</accession>
<sequence length="51" mass="5026">MRQPVTALAAGPPLLLAACGGLDRHGGAAGGRGAREGAHCDHTPDLEGLLP</sequence>
<protein>
    <submittedName>
        <fullName evidence="2">Uncharacterized protein</fullName>
    </submittedName>
</protein>
<dbReference type="EMBL" id="OBDO01000018">
    <property type="protein sequence ID" value="SNX99353.1"/>
    <property type="molecule type" value="Genomic_DNA"/>
</dbReference>
<name>A0A285EKH2_9ACTN</name>
<keyword evidence="3" id="KW-1185">Reference proteome</keyword>
<evidence type="ECO:0000313" key="3">
    <source>
        <dbReference type="Proteomes" id="UP000219514"/>
    </source>
</evidence>
<evidence type="ECO:0000256" key="1">
    <source>
        <dbReference type="SAM" id="MobiDB-lite"/>
    </source>
</evidence>
<reference evidence="2 3" key="1">
    <citation type="submission" date="2017-09" db="EMBL/GenBank/DDBJ databases">
        <authorList>
            <person name="Ehlers B."/>
            <person name="Leendertz F.H."/>
        </authorList>
    </citation>
    <scope>NUCLEOTIDE SEQUENCE [LARGE SCALE GENOMIC DNA]</scope>
    <source>
        <strain evidence="2 3">DSM 46844</strain>
    </source>
</reference>
<proteinExistence type="predicted"/>
<feature type="region of interest" description="Disordered" evidence="1">
    <location>
        <begin position="26"/>
        <end position="51"/>
    </location>
</feature>
<evidence type="ECO:0000313" key="2">
    <source>
        <dbReference type="EMBL" id="SNX99353.1"/>
    </source>
</evidence>
<dbReference type="PROSITE" id="PS51257">
    <property type="entry name" value="PROKAR_LIPOPROTEIN"/>
    <property type="match status" value="1"/>
</dbReference>
<dbReference type="AlphaFoldDB" id="A0A285EKH2"/>
<feature type="compositionally biased region" description="Basic and acidic residues" evidence="1">
    <location>
        <begin position="33"/>
        <end position="45"/>
    </location>
</feature>
<gene>
    <name evidence="2" type="ORF">SAMN06893097_1184</name>
</gene>
<organism evidence="2 3">
    <name type="scientific">Geodermatophilus sabuli</name>
    <dbReference type="NCBI Taxonomy" id="1564158"/>
    <lineage>
        <taxon>Bacteria</taxon>
        <taxon>Bacillati</taxon>
        <taxon>Actinomycetota</taxon>
        <taxon>Actinomycetes</taxon>
        <taxon>Geodermatophilales</taxon>
        <taxon>Geodermatophilaceae</taxon>
        <taxon>Geodermatophilus</taxon>
    </lineage>
</organism>
<dbReference type="Proteomes" id="UP000219514">
    <property type="component" value="Unassembled WGS sequence"/>
</dbReference>